<proteinExistence type="predicted"/>
<protein>
    <submittedName>
        <fullName evidence="2">Uncharacterized protein</fullName>
    </submittedName>
</protein>
<accession>A0A8W8KXF8</accession>
<sequence>MKAFFVLAVVIVAVAAENCRETRDCHSSITTCASGSELHCVNHQCTCTTAGSGSGSCTSADQCTGRCDPGRQHHCIDGRCRCTHF</sequence>
<dbReference type="EnsemblMetazoa" id="G25681.4">
    <property type="protein sequence ID" value="G25681.4:cds"/>
    <property type="gene ID" value="G25681"/>
</dbReference>
<dbReference type="AlphaFoldDB" id="A0A8W8KXF8"/>
<name>A0A8W8KXF8_MAGGI</name>
<dbReference type="Proteomes" id="UP000005408">
    <property type="component" value="Unassembled WGS sequence"/>
</dbReference>
<evidence type="ECO:0000313" key="2">
    <source>
        <dbReference type="EnsemblMetazoa" id="G25681.1:cds"/>
    </source>
</evidence>
<keyword evidence="3" id="KW-1185">Reference proteome</keyword>
<reference evidence="2" key="1">
    <citation type="submission" date="2022-08" db="UniProtKB">
        <authorList>
            <consortium name="EnsemblMetazoa"/>
        </authorList>
    </citation>
    <scope>IDENTIFICATION</scope>
    <source>
        <strain evidence="2">05x7-T-G4-1.051#20</strain>
    </source>
</reference>
<evidence type="ECO:0000256" key="1">
    <source>
        <dbReference type="SAM" id="SignalP"/>
    </source>
</evidence>
<dbReference type="OMA" id="THTSARC"/>
<evidence type="ECO:0000313" key="3">
    <source>
        <dbReference type="Proteomes" id="UP000005408"/>
    </source>
</evidence>
<keyword evidence="1" id="KW-0732">Signal</keyword>
<feature type="signal peptide" evidence="1">
    <location>
        <begin position="1"/>
        <end position="16"/>
    </location>
</feature>
<dbReference type="EnsemblMetazoa" id="G25681.1">
    <property type="protein sequence ID" value="G25681.1:cds"/>
    <property type="gene ID" value="G25681"/>
</dbReference>
<organism evidence="2 3">
    <name type="scientific">Magallana gigas</name>
    <name type="common">Pacific oyster</name>
    <name type="synonym">Crassostrea gigas</name>
    <dbReference type="NCBI Taxonomy" id="29159"/>
    <lineage>
        <taxon>Eukaryota</taxon>
        <taxon>Metazoa</taxon>
        <taxon>Spiralia</taxon>
        <taxon>Lophotrochozoa</taxon>
        <taxon>Mollusca</taxon>
        <taxon>Bivalvia</taxon>
        <taxon>Autobranchia</taxon>
        <taxon>Pteriomorphia</taxon>
        <taxon>Ostreida</taxon>
        <taxon>Ostreoidea</taxon>
        <taxon>Ostreidae</taxon>
        <taxon>Magallana</taxon>
    </lineage>
</organism>
<feature type="chain" id="PRO_5042431432" evidence="1">
    <location>
        <begin position="17"/>
        <end position="85"/>
    </location>
</feature>